<dbReference type="PROSITE" id="PS50110">
    <property type="entry name" value="RESPONSE_REGULATORY"/>
    <property type="match status" value="1"/>
</dbReference>
<evidence type="ECO:0000256" key="2">
    <source>
        <dbReference type="PROSITE-ProRule" id="PRU00169"/>
    </source>
</evidence>
<evidence type="ECO:0000259" key="3">
    <source>
        <dbReference type="PROSITE" id="PS50110"/>
    </source>
</evidence>
<accession>A0A540WMU7</accession>
<proteinExistence type="predicted"/>
<dbReference type="SMART" id="SM00448">
    <property type="entry name" value="REC"/>
    <property type="match status" value="1"/>
</dbReference>
<sequence length="136" mass="14537">MAASPRDTRMPLILLVDDDSTLLEIYTEALGELGCEVASAPNGEVALSLAQSLKPDLILTDVMMPGMSGLELCGRLRTDERLCRIPRIVHSSMECGPGAADEVFLRKSGELSELLRCVTRCLAHGDPPPSELSSAA</sequence>
<comment type="caution">
    <text evidence="4">The sequence shown here is derived from an EMBL/GenBank/DDBJ whole genome shotgun (WGS) entry which is preliminary data.</text>
</comment>
<evidence type="ECO:0000256" key="1">
    <source>
        <dbReference type="ARBA" id="ARBA00022553"/>
    </source>
</evidence>
<evidence type="ECO:0000313" key="4">
    <source>
        <dbReference type="EMBL" id="TQF10325.1"/>
    </source>
</evidence>
<protein>
    <submittedName>
        <fullName evidence="4">Response regulator</fullName>
    </submittedName>
</protein>
<dbReference type="PANTHER" id="PTHR44591:SF3">
    <property type="entry name" value="RESPONSE REGULATORY DOMAIN-CONTAINING PROTEIN"/>
    <property type="match status" value="1"/>
</dbReference>
<name>A0A540WMU7_9BACT</name>
<evidence type="ECO:0000313" key="5">
    <source>
        <dbReference type="Proteomes" id="UP000315369"/>
    </source>
</evidence>
<feature type="domain" description="Response regulatory" evidence="3">
    <location>
        <begin position="12"/>
        <end position="122"/>
    </location>
</feature>
<dbReference type="Gene3D" id="3.40.50.2300">
    <property type="match status" value="1"/>
</dbReference>
<dbReference type="InterPro" id="IPR050595">
    <property type="entry name" value="Bact_response_regulator"/>
</dbReference>
<feature type="modified residue" description="4-aspartylphosphate" evidence="2">
    <location>
        <position position="61"/>
    </location>
</feature>
<dbReference type="Proteomes" id="UP000315369">
    <property type="component" value="Unassembled WGS sequence"/>
</dbReference>
<dbReference type="AlphaFoldDB" id="A0A540WMU7"/>
<dbReference type="EMBL" id="VIFM01000263">
    <property type="protein sequence ID" value="TQF10325.1"/>
    <property type="molecule type" value="Genomic_DNA"/>
</dbReference>
<dbReference type="Pfam" id="PF00072">
    <property type="entry name" value="Response_reg"/>
    <property type="match status" value="1"/>
</dbReference>
<dbReference type="PANTHER" id="PTHR44591">
    <property type="entry name" value="STRESS RESPONSE REGULATOR PROTEIN 1"/>
    <property type="match status" value="1"/>
</dbReference>
<organism evidence="4 5">
    <name type="scientific">Myxococcus llanfairpwllgwyngyllgogerychwyrndrobwllllantysiliogogogochensis</name>
    <dbReference type="NCBI Taxonomy" id="2590453"/>
    <lineage>
        <taxon>Bacteria</taxon>
        <taxon>Pseudomonadati</taxon>
        <taxon>Myxococcota</taxon>
        <taxon>Myxococcia</taxon>
        <taxon>Myxococcales</taxon>
        <taxon>Cystobacterineae</taxon>
        <taxon>Myxococcaceae</taxon>
        <taxon>Myxococcus</taxon>
    </lineage>
</organism>
<dbReference type="InterPro" id="IPR001789">
    <property type="entry name" value="Sig_transdc_resp-reg_receiver"/>
</dbReference>
<dbReference type="InterPro" id="IPR011006">
    <property type="entry name" value="CheY-like_superfamily"/>
</dbReference>
<reference evidence="4 5" key="1">
    <citation type="submission" date="2019-06" db="EMBL/GenBank/DDBJ databases">
        <authorList>
            <person name="Livingstone P."/>
            <person name="Whitworth D."/>
        </authorList>
    </citation>
    <scope>NUCLEOTIDE SEQUENCE [LARGE SCALE GENOMIC DNA]</scope>
    <source>
        <strain evidence="4 5">AM401</strain>
    </source>
</reference>
<keyword evidence="1 2" id="KW-0597">Phosphoprotein</keyword>
<keyword evidence="5" id="KW-1185">Reference proteome</keyword>
<dbReference type="SUPFAM" id="SSF52172">
    <property type="entry name" value="CheY-like"/>
    <property type="match status" value="1"/>
</dbReference>
<gene>
    <name evidence="4" type="ORF">FJV41_40040</name>
</gene>
<dbReference type="OrthoDB" id="9788090at2"/>
<dbReference type="GO" id="GO:0000160">
    <property type="term" value="P:phosphorelay signal transduction system"/>
    <property type="evidence" value="ECO:0007669"/>
    <property type="project" value="InterPro"/>
</dbReference>